<dbReference type="Proteomes" id="UP000299102">
    <property type="component" value="Unassembled WGS sequence"/>
</dbReference>
<proteinExistence type="predicted"/>
<evidence type="ECO:0000313" key="2">
    <source>
        <dbReference type="Proteomes" id="UP000299102"/>
    </source>
</evidence>
<organism evidence="1 2">
    <name type="scientific">Eumeta variegata</name>
    <name type="common">Bagworm moth</name>
    <name type="synonym">Eumeta japonica</name>
    <dbReference type="NCBI Taxonomy" id="151549"/>
    <lineage>
        <taxon>Eukaryota</taxon>
        <taxon>Metazoa</taxon>
        <taxon>Ecdysozoa</taxon>
        <taxon>Arthropoda</taxon>
        <taxon>Hexapoda</taxon>
        <taxon>Insecta</taxon>
        <taxon>Pterygota</taxon>
        <taxon>Neoptera</taxon>
        <taxon>Endopterygota</taxon>
        <taxon>Lepidoptera</taxon>
        <taxon>Glossata</taxon>
        <taxon>Ditrysia</taxon>
        <taxon>Tineoidea</taxon>
        <taxon>Psychidae</taxon>
        <taxon>Oiketicinae</taxon>
        <taxon>Eumeta</taxon>
    </lineage>
</organism>
<name>A0A4C1TT15_EUMVA</name>
<evidence type="ECO:0000313" key="1">
    <source>
        <dbReference type="EMBL" id="GBP17145.1"/>
    </source>
</evidence>
<gene>
    <name evidence="1" type="ORF">EVAR_17270_1</name>
</gene>
<comment type="caution">
    <text evidence="1">The sequence shown here is derived from an EMBL/GenBank/DDBJ whole genome shotgun (WGS) entry which is preliminary data.</text>
</comment>
<dbReference type="EMBL" id="BGZK01000085">
    <property type="protein sequence ID" value="GBP17145.1"/>
    <property type="molecule type" value="Genomic_DNA"/>
</dbReference>
<keyword evidence="2" id="KW-1185">Reference proteome</keyword>
<reference evidence="1 2" key="1">
    <citation type="journal article" date="2019" name="Commun. Biol.">
        <title>The bagworm genome reveals a unique fibroin gene that provides high tensile strength.</title>
        <authorList>
            <person name="Kono N."/>
            <person name="Nakamura H."/>
            <person name="Ohtoshi R."/>
            <person name="Tomita M."/>
            <person name="Numata K."/>
            <person name="Arakawa K."/>
        </authorList>
    </citation>
    <scope>NUCLEOTIDE SEQUENCE [LARGE SCALE GENOMIC DNA]</scope>
</reference>
<accession>A0A4C1TT15</accession>
<protein>
    <submittedName>
        <fullName evidence="1">Uncharacterized protein</fullName>
    </submittedName>
</protein>
<sequence length="85" mass="9278">MYCACDALASFPALHGSYPLARDNYIIASISKRNNNNLRAAALRECVSTSAVVEACAAARTTPTSIKHQHFILSIRETYFTVSIV</sequence>
<dbReference type="AlphaFoldDB" id="A0A4C1TT15"/>